<dbReference type="GO" id="GO:0005576">
    <property type="term" value="C:extracellular region"/>
    <property type="evidence" value="ECO:0007669"/>
    <property type="project" value="TreeGrafter"/>
</dbReference>
<dbReference type="InterPro" id="IPR038063">
    <property type="entry name" value="Transpep_catalytic_dom"/>
</dbReference>
<evidence type="ECO:0000256" key="9">
    <source>
        <dbReference type="PROSITE-ProRule" id="PRU01373"/>
    </source>
</evidence>
<dbReference type="PANTHER" id="PTHR30582">
    <property type="entry name" value="L,D-TRANSPEPTIDASE"/>
    <property type="match status" value="1"/>
</dbReference>
<evidence type="ECO:0000256" key="1">
    <source>
        <dbReference type="ARBA" id="ARBA00004752"/>
    </source>
</evidence>
<evidence type="ECO:0000256" key="4">
    <source>
        <dbReference type="ARBA" id="ARBA00022679"/>
    </source>
</evidence>
<evidence type="ECO:0000256" key="6">
    <source>
        <dbReference type="ARBA" id="ARBA00022960"/>
    </source>
</evidence>
<protein>
    <submittedName>
        <fullName evidence="12">Putative L,D-transpeptidase ErfK/SrfK</fullName>
        <ecNumber evidence="12">2.-.-.-</ecNumber>
    </submittedName>
</protein>
<dbReference type="PROSITE" id="PS52029">
    <property type="entry name" value="LD_TPASE"/>
    <property type="match status" value="1"/>
</dbReference>
<keyword evidence="8 9" id="KW-0961">Cell wall biogenesis/degradation</keyword>
<proteinExistence type="inferred from homology"/>
<dbReference type="RefSeq" id="WP_093997390.1">
    <property type="nucleotide sequence ID" value="NZ_FXYD01000005.1"/>
</dbReference>
<dbReference type="UniPathway" id="UPA00219"/>
<keyword evidence="13" id="KW-1185">Reference proteome</keyword>
<dbReference type="Pfam" id="PF03734">
    <property type="entry name" value="YkuD"/>
    <property type="match status" value="1"/>
</dbReference>
<dbReference type="GO" id="GO:0071555">
    <property type="term" value="P:cell wall organization"/>
    <property type="evidence" value="ECO:0007669"/>
    <property type="project" value="UniProtKB-UniRule"/>
</dbReference>
<evidence type="ECO:0000313" key="12">
    <source>
        <dbReference type="EMBL" id="SMX43796.1"/>
    </source>
</evidence>
<evidence type="ECO:0000256" key="8">
    <source>
        <dbReference type="ARBA" id="ARBA00023316"/>
    </source>
</evidence>
<dbReference type="OrthoDB" id="9795305at2"/>
<keyword evidence="4 12" id="KW-0808">Transferase</keyword>
<dbReference type="PANTHER" id="PTHR30582:SF24">
    <property type="entry name" value="L,D-TRANSPEPTIDASE ERFK_SRFK-RELATED"/>
    <property type="match status" value="1"/>
</dbReference>
<evidence type="ECO:0000256" key="10">
    <source>
        <dbReference type="SAM" id="MobiDB-lite"/>
    </source>
</evidence>
<dbReference type="Proteomes" id="UP000203464">
    <property type="component" value="Unassembled WGS sequence"/>
</dbReference>
<evidence type="ECO:0000259" key="11">
    <source>
        <dbReference type="PROSITE" id="PS52029"/>
    </source>
</evidence>
<comment type="pathway">
    <text evidence="1 9">Cell wall biogenesis; peptidoglycan biosynthesis.</text>
</comment>
<dbReference type="EC" id="2.-.-.-" evidence="12"/>
<evidence type="ECO:0000313" key="13">
    <source>
        <dbReference type="Proteomes" id="UP000203464"/>
    </source>
</evidence>
<dbReference type="Gene3D" id="2.40.440.10">
    <property type="entry name" value="L,D-transpeptidase catalytic domain-like"/>
    <property type="match status" value="1"/>
</dbReference>
<feature type="domain" description="L,D-TPase catalytic" evidence="11">
    <location>
        <begin position="80"/>
        <end position="217"/>
    </location>
</feature>
<feature type="active site" description="Nucleophile" evidence="9">
    <location>
        <position position="193"/>
    </location>
</feature>
<dbReference type="SUPFAM" id="SSF141523">
    <property type="entry name" value="L,D-transpeptidase catalytic domain-like"/>
    <property type="match status" value="1"/>
</dbReference>
<dbReference type="AlphaFoldDB" id="A0A238KP38"/>
<evidence type="ECO:0000256" key="2">
    <source>
        <dbReference type="ARBA" id="ARBA00005992"/>
    </source>
</evidence>
<feature type="active site" description="Proton donor/acceptor" evidence="9">
    <location>
        <position position="177"/>
    </location>
</feature>
<dbReference type="PROSITE" id="PS51257">
    <property type="entry name" value="PROKAR_LIPOPROTEIN"/>
    <property type="match status" value="1"/>
</dbReference>
<dbReference type="GO" id="GO:0008360">
    <property type="term" value="P:regulation of cell shape"/>
    <property type="evidence" value="ECO:0007669"/>
    <property type="project" value="UniProtKB-UniRule"/>
</dbReference>
<dbReference type="EMBL" id="FXYD01000005">
    <property type="protein sequence ID" value="SMX43796.1"/>
    <property type="molecule type" value="Genomic_DNA"/>
</dbReference>
<evidence type="ECO:0000256" key="3">
    <source>
        <dbReference type="ARBA" id="ARBA00022676"/>
    </source>
</evidence>
<gene>
    <name evidence="12" type="primary">erfK_3</name>
    <name evidence="12" type="ORF">OCA8868_03041</name>
</gene>
<keyword evidence="7 9" id="KW-0573">Peptidoglycan synthesis</keyword>
<comment type="similarity">
    <text evidence="2">Belongs to the YkuD family.</text>
</comment>
<reference evidence="13" key="1">
    <citation type="submission" date="2017-05" db="EMBL/GenBank/DDBJ databases">
        <authorList>
            <person name="Rodrigo-Torres L."/>
            <person name="Arahal R. D."/>
            <person name="Lucena T."/>
        </authorList>
    </citation>
    <scope>NUCLEOTIDE SEQUENCE [LARGE SCALE GENOMIC DNA]</scope>
    <source>
        <strain evidence="13">CECT 8868</strain>
    </source>
</reference>
<organism evidence="12 13">
    <name type="scientific">Octadecabacter ascidiaceicola</name>
    <dbReference type="NCBI Taxonomy" id="1655543"/>
    <lineage>
        <taxon>Bacteria</taxon>
        <taxon>Pseudomonadati</taxon>
        <taxon>Pseudomonadota</taxon>
        <taxon>Alphaproteobacteria</taxon>
        <taxon>Rhodobacterales</taxon>
        <taxon>Roseobacteraceae</taxon>
        <taxon>Octadecabacter</taxon>
    </lineage>
</organism>
<dbReference type="CDD" id="cd16913">
    <property type="entry name" value="YkuD_like"/>
    <property type="match status" value="1"/>
</dbReference>
<dbReference type="GO" id="GO:0071972">
    <property type="term" value="F:peptidoglycan L,D-transpeptidase activity"/>
    <property type="evidence" value="ECO:0007669"/>
    <property type="project" value="TreeGrafter"/>
</dbReference>
<feature type="region of interest" description="Disordered" evidence="10">
    <location>
        <begin position="258"/>
        <end position="279"/>
    </location>
</feature>
<name>A0A238KP38_9RHOB</name>
<dbReference type="InterPro" id="IPR050979">
    <property type="entry name" value="LD-transpeptidase"/>
</dbReference>
<evidence type="ECO:0000256" key="7">
    <source>
        <dbReference type="ARBA" id="ARBA00022984"/>
    </source>
</evidence>
<dbReference type="GO" id="GO:0018104">
    <property type="term" value="P:peptidoglycan-protein cross-linking"/>
    <property type="evidence" value="ECO:0007669"/>
    <property type="project" value="TreeGrafter"/>
</dbReference>
<keyword evidence="3" id="KW-0328">Glycosyltransferase</keyword>
<keyword evidence="6 9" id="KW-0133">Cell shape</keyword>
<keyword evidence="5" id="KW-0378">Hydrolase</keyword>
<accession>A0A238KP38</accession>
<evidence type="ECO:0000256" key="5">
    <source>
        <dbReference type="ARBA" id="ARBA00022801"/>
    </source>
</evidence>
<dbReference type="GO" id="GO:0016757">
    <property type="term" value="F:glycosyltransferase activity"/>
    <property type="evidence" value="ECO:0007669"/>
    <property type="project" value="UniProtKB-KW"/>
</dbReference>
<sequence length="279" mass="30009">MQFAPRYIRNALGVLWVSLLAACSSEVEVEVIGGVPATEIVEGYGVLEDGDYTLPPIPPEYLQGVNQRAIVEYNGPERAGTIVIDPHAKLLYLVEDDGMARRYPIAVGRQGARMSRPSTIQLKREWPGWTPTANMLRRQPEVYGPFAQGVEGGLASPLGARALYLFQNGRDTHFRIHGTNDLPSIGNSGSAGCIRMFNHDIIDLYPRVPNGTRVVVRSMAQSIELEGEELANRGVILAPNIVDPDLIYGTGDAVDDAVEDNGDDVAAGGPLDSGTISGG</sequence>
<dbReference type="InterPro" id="IPR005490">
    <property type="entry name" value="LD_TPept_cat_dom"/>
</dbReference>